<dbReference type="GO" id="GO:0008967">
    <property type="term" value="F:phosphoglycolate phosphatase activity"/>
    <property type="evidence" value="ECO:0007669"/>
    <property type="project" value="TreeGrafter"/>
</dbReference>
<keyword evidence="2 9" id="KW-0479">Metal-binding</keyword>
<feature type="binding site" evidence="9">
    <location>
        <position position="18"/>
    </location>
    <ligand>
        <name>Mg(2+)</name>
        <dbReference type="ChEBI" id="CHEBI:18420"/>
    </ligand>
</feature>
<feature type="binding site" evidence="9">
    <location>
        <position position="20"/>
    </location>
    <ligand>
        <name>Mg(2+)</name>
        <dbReference type="ChEBI" id="CHEBI:18420"/>
    </ligand>
</feature>
<dbReference type="InterPro" id="IPR050155">
    <property type="entry name" value="HAD-like_hydrolase_sf"/>
</dbReference>
<sequence length="275" mass="29356">MFAYQRRYTGPVRAVVLDWAGTTVDFGCLAPAAVFQRIFEDAGVAVSVEEARAFMGRHKRDHIEAMLGTSAIGQRWEAVHGRAPEAADVDRLFDAFVPQQLAALEIHRALIPGAVETAAELRRRGIALGSTSGYTREMMDRVRDSAAAEGYVPDVVVAVDEVARGRPAPFMAQRAMEALDVWPAAACVKVGDTVSDVEEGLNAGMWTVSLAISGNEVGLSLADWQGLPTERQAALREVAATRLARAGAHQVVDTIADLPAALDAIEVALARGAQP</sequence>
<evidence type="ECO:0000256" key="5">
    <source>
        <dbReference type="ARBA" id="ARBA00023270"/>
    </source>
</evidence>
<dbReference type="AlphaFoldDB" id="A0A934V1A2"/>
<comment type="similarity">
    <text evidence="9">Belongs to the HAD-like hydrolase superfamily. PhnX family.</text>
</comment>
<dbReference type="SUPFAM" id="SSF56784">
    <property type="entry name" value="HAD-like"/>
    <property type="match status" value="1"/>
</dbReference>
<dbReference type="PANTHER" id="PTHR43434">
    <property type="entry name" value="PHOSPHOGLYCOLATE PHOSPHATASE"/>
    <property type="match status" value="1"/>
</dbReference>
<dbReference type="Pfam" id="PF00702">
    <property type="entry name" value="Hydrolase"/>
    <property type="match status" value="1"/>
</dbReference>
<dbReference type="GO" id="GO:0000287">
    <property type="term" value="F:magnesium ion binding"/>
    <property type="evidence" value="ECO:0007669"/>
    <property type="project" value="UniProtKB-UniRule"/>
</dbReference>
<comment type="function">
    <text evidence="7 9">Involved in phosphonate degradation.</text>
</comment>
<evidence type="ECO:0000256" key="9">
    <source>
        <dbReference type="HAMAP-Rule" id="MF_01375"/>
    </source>
</evidence>
<dbReference type="RefSeq" id="WP_027289535.1">
    <property type="nucleotide sequence ID" value="NZ_NRRE01000028.1"/>
</dbReference>
<dbReference type="HAMAP" id="MF_01375">
    <property type="entry name" value="PhnX"/>
    <property type="match status" value="1"/>
</dbReference>
<gene>
    <name evidence="9" type="primary">phnX</name>
    <name evidence="10" type="ORF">CKO21_14880</name>
</gene>
<dbReference type="FunFam" id="1.10.150.240:FF:000006">
    <property type="entry name" value="Phosphonoacetaldehyde hydrolase"/>
    <property type="match status" value="1"/>
</dbReference>
<proteinExistence type="inferred from homology"/>
<dbReference type="NCBIfam" id="TIGR01549">
    <property type="entry name" value="HAD-SF-IA-v1"/>
    <property type="match status" value="1"/>
</dbReference>
<dbReference type="EMBL" id="NRRE01000028">
    <property type="protein sequence ID" value="MBK1698531.1"/>
    <property type="molecule type" value="Genomic_DNA"/>
</dbReference>
<dbReference type="NCBIfam" id="TIGR01509">
    <property type="entry name" value="HAD-SF-IA-v3"/>
    <property type="match status" value="1"/>
</dbReference>
<comment type="caution">
    <text evidence="10">The sequence shown here is derived from an EMBL/GenBank/DDBJ whole genome shotgun (WGS) entry which is preliminary data.</text>
</comment>
<dbReference type="SFLD" id="SFLDG01129">
    <property type="entry name" value="C1.5:_HAD__Beta-PGM__Phosphata"/>
    <property type="match status" value="1"/>
</dbReference>
<protein>
    <recommendedName>
        <fullName evidence="8 9">Phosphonoacetaldehyde hydrolase</fullName>
        <shortName evidence="9">Phosphonatase</shortName>
        <ecNumber evidence="8 9">3.11.1.1</ecNumber>
    </recommendedName>
    <alternativeName>
        <fullName evidence="9">Phosphonoacetaldehyde phosphonohydrolase</fullName>
    </alternativeName>
</protein>
<dbReference type="Proteomes" id="UP000778970">
    <property type="component" value="Unassembled WGS sequence"/>
</dbReference>
<dbReference type="Gene3D" id="3.40.50.1000">
    <property type="entry name" value="HAD superfamily/HAD-like"/>
    <property type="match status" value="1"/>
</dbReference>
<keyword evidence="11" id="KW-1185">Reference proteome</keyword>
<keyword evidence="4 9" id="KW-0460">Magnesium</keyword>
<dbReference type="Gene3D" id="1.10.150.240">
    <property type="entry name" value="Putative phosphatase, domain 2"/>
    <property type="match status" value="1"/>
</dbReference>
<name>A0A934V1A2_9PROT</name>
<dbReference type="NCBIfam" id="TIGR01422">
    <property type="entry name" value="phosphonatase"/>
    <property type="match status" value="1"/>
</dbReference>
<evidence type="ECO:0000313" key="10">
    <source>
        <dbReference type="EMBL" id="MBK1698531.1"/>
    </source>
</evidence>
<dbReference type="GO" id="GO:0019700">
    <property type="term" value="P:organic phosphonate catabolic process"/>
    <property type="evidence" value="ECO:0007669"/>
    <property type="project" value="InterPro"/>
</dbReference>
<accession>A0A934V1A2</accession>
<dbReference type="InterPro" id="IPR006323">
    <property type="entry name" value="Phosphonoacetald_hydro"/>
</dbReference>
<dbReference type="InterPro" id="IPR023198">
    <property type="entry name" value="PGP-like_dom2"/>
</dbReference>
<dbReference type="EC" id="3.11.1.1" evidence="8 9"/>
<reference evidence="10" key="1">
    <citation type="submission" date="2017-08" db="EMBL/GenBank/DDBJ databases">
        <authorList>
            <person name="Imhoff J.F."/>
            <person name="Rahn T."/>
            <person name="Kuenzel S."/>
            <person name="Neulinger S.C."/>
        </authorList>
    </citation>
    <scope>NUCLEOTIDE SEQUENCE</scope>
    <source>
        <strain evidence="10">DSM 9154</strain>
    </source>
</reference>
<dbReference type="GO" id="GO:0005829">
    <property type="term" value="C:cytosol"/>
    <property type="evidence" value="ECO:0007669"/>
    <property type="project" value="TreeGrafter"/>
</dbReference>
<comment type="cofactor">
    <cofactor evidence="9">
        <name>Mg(2+)</name>
        <dbReference type="ChEBI" id="CHEBI:18420"/>
    </cofactor>
    <text evidence="9">Binds 1 Mg(2+) ion per subunit.</text>
</comment>
<feature type="active site" description="Nucleophile" evidence="9">
    <location>
        <position position="18"/>
    </location>
</feature>
<feature type="active site" description="Schiff-base intermediate with substrate" evidence="9">
    <location>
        <position position="59"/>
    </location>
</feature>
<evidence type="ECO:0000256" key="3">
    <source>
        <dbReference type="ARBA" id="ARBA00022801"/>
    </source>
</evidence>
<keyword evidence="3 9" id="KW-0378">Hydrolase</keyword>
<keyword evidence="5 9" id="KW-0704">Schiff base</keyword>
<evidence type="ECO:0000256" key="4">
    <source>
        <dbReference type="ARBA" id="ARBA00022842"/>
    </source>
</evidence>
<organism evidence="10 11">
    <name type="scientific">Rhodovibrio salinarum</name>
    <dbReference type="NCBI Taxonomy" id="1087"/>
    <lineage>
        <taxon>Bacteria</taxon>
        <taxon>Pseudomonadati</taxon>
        <taxon>Pseudomonadota</taxon>
        <taxon>Alphaproteobacteria</taxon>
        <taxon>Rhodospirillales</taxon>
        <taxon>Rhodovibrionaceae</taxon>
        <taxon>Rhodovibrio</taxon>
    </lineage>
</organism>
<dbReference type="GO" id="GO:0050194">
    <property type="term" value="F:phosphonoacetaldehyde hydrolase activity"/>
    <property type="evidence" value="ECO:0007669"/>
    <property type="project" value="UniProtKB-UniRule"/>
</dbReference>
<dbReference type="SFLD" id="SFLDS00003">
    <property type="entry name" value="Haloacid_Dehalogenase"/>
    <property type="match status" value="1"/>
</dbReference>
<evidence type="ECO:0000256" key="1">
    <source>
        <dbReference type="ARBA" id="ARBA00011738"/>
    </source>
</evidence>
<dbReference type="PANTHER" id="PTHR43434:SF19">
    <property type="entry name" value="PHOSPHONOACETALDEHYDE HYDROLASE"/>
    <property type="match status" value="1"/>
</dbReference>
<evidence type="ECO:0000256" key="8">
    <source>
        <dbReference type="ARBA" id="ARBA00066472"/>
    </source>
</evidence>
<feature type="binding site" evidence="9">
    <location>
        <position position="192"/>
    </location>
    <ligand>
        <name>Mg(2+)</name>
        <dbReference type="ChEBI" id="CHEBI:18420"/>
    </ligand>
</feature>
<dbReference type="InterPro" id="IPR006439">
    <property type="entry name" value="HAD-SF_hydro_IA"/>
</dbReference>
<evidence type="ECO:0000256" key="7">
    <source>
        <dbReference type="ARBA" id="ARBA00056573"/>
    </source>
</evidence>
<dbReference type="InterPro" id="IPR036412">
    <property type="entry name" value="HAD-like_sf"/>
</dbReference>
<comment type="subunit">
    <text evidence="1 9">Homodimer.</text>
</comment>
<reference evidence="10" key="2">
    <citation type="journal article" date="2020" name="Microorganisms">
        <title>Osmotic Adaptation and Compatible Solute Biosynthesis of Phototrophic Bacteria as Revealed from Genome Analyses.</title>
        <authorList>
            <person name="Imhoff J.F."/>
            <person name="Rahn T."/>
            <person name="Kunzel S."/>
            <person name="Keller A."/>
            <person name="Neulinger S.C."/>
        </authorList>
    </citation>
    <scope>NUCLEOTIDE SEQUENCE</scope>
    <source>
        <strain evidence="10">DSM 9154</strain>
    </source>
</reference>
<dbReference type="SFLD" id="SFLDG01135">
    <property type="entry name" value="C1.5.6:_HAD__Beta-PGM__Phospha"/>
    <property type="match status" value="1"/>
</dbReference>
<dbReference type="InterPro" id="IPR023214">
    <property type="entry name" value="HAD_sf"/>
</dbReference>
<evidence type="ECO:0000256" key="6">
    <source>
        <dbReference type="ARBA" id="ARBA00052005"/>
    </source>
</evidence>
<comment type="catalytic activity">
    <reaction evidence="6 9">
        <text>phosphonoacetaldehyde + H2O = acetaldehyde + phosphate + H(+)</text>
        <dbReference type="Rhea" id="RHEA:18905"/>
        <dbReference type="ChEBI" id="CHEBI:15343"/>
        <dbReference type="ChEBI" id="CHEBI:15377"/>
        <dbReference type="ChEBI" id="CHEBI:15378"/>
        <dbReference type="ChEBI" id="CHEBI:43474"/>
        <dbReference type="ChEBI" id="CHEBI:58383"/>
        <dbReference type="EC" id="3.11.1.1"/>
    </reaction>
</comment>
<dbReference type="GO" id="GO:0006281">
    <property type="term" value="P:DNA repair"/>
    <property type="evidence" value="ECO:0007669"/>
    <property type="project" value="TreeGrafter"/>
</dbReference>
<evidence type="ECO:0000313" key="11">
    <source>
        <dbReference type="Proteomes" id="UP000778970"/>
    </source>
</evidence>
<evidence type="ECO:0000256" key="2">
    <source>
        <dbReference type="ARBA" id="ARBA00022723"/>
    </source>
</evidence>